<gene>
    <name evidence="3" type="ORF">EDS130_LOCUS35657</name>
</gene>
<evidence type="ECO:0000256" key="1">
    <source>
        <dbReference type="SAM" id="Phobius"/>
    </source>
</evidence>
<name>A0A815KK58_ADIRI</name>
<dbReference type="OrthoDB" id="10451795at2759"/>
<evidence type="ECO:0000256" key="2">
    <source>
        <dbReference type="SAM" id="SignalP"/>
    </source>
</evidence>
<evidence type="ECO:0000313" key="4">
    <source>
        <dbReference type="Proteomes" id="UP000663852"/>
    </source>
</evidence>
<accession>A0A815KK58</accession>
<reference evidence="3" key="1">
    <citation type="submission" date="2021-02" db="EMBL/GenBank/DDBJ databases">
        <authorList>
            <person name="Nowell W R."/>
        </authorList>
    </citation>
    <scope>NUCLEOTIDE SEQUENCE</scope>
</reference>
<protein>
    <submittedName>
        <fullName evidence="3">Uncharacterized protein</fullName>
    </submittedName>
</protein>
<keyword evidence="1" id="KW-1133">Transmembrane helix</keyword>
<feature type="chain" id="PRO_5032718417" evidence="2">
    <location>
        <begin position="25"/>
        <end position="144"/>
    </location>
</feature>
<keyword evidence="1" id="KW-0812">Transmembrane</keyword>
<dbReference type="Proteomes" id="UP000663852">
    <property type="component" value="Unassembled WGS sequence"/>
</dbReference>
<feature type="signal peptide" evidence="2">
    <location>
        <begin position="1"/>
        <end position="24"/>
    </location>
</feature>
<keyword evidence="1" id="KW-0472">Membrane</keyword>
<keyword evidence="2" id="KW-0732">Signal</keyword>
<sequence length="144" mass="16281">MYLKSVYFLPLIFVSFTLFSNNSAENANACLEYNVDGLYWSDISLCNSTESYTLTVSKLLQIFNYNWLSIFACVTCVSIGCGILLYCYNRHKYALSPKITPINVITISQISQSEGYNEPVSFIQLSPSRQPPPSYTNVFSNMSE</sequence>
<dbReference type="AlphaFoldDB" id="A0A815KK58"/>
<proteinExistence type="predicted"/>
<organism evidence="3 4">
    <name type="scientific">Adineta ricciae</name>
    <name type="common">Rotifer</name>
    <dbReference type="NCBI Taxonomy" id="249248"/>
    <lineage>
        <taxon>Eukaryota</taxon>
        <taxon>Metazoa</taxon>
        <taxon>Spiralia</taxon>
        <taxon>Gnathifera</taxon>
        <taxon>Rotifera</taxon>
        <taxon>Eurotatoria</taxon>
        <taxon>Bdelloidea</taxon>
        <taxon>Adinetida</taxon>
        <taxon>Adinetidae</taxon>
        <taxon>Adineta</taxon>
    </lineage>
</organism>
<evidence type="ECO:0000313" key="3">
    <source>
        <dbReference type="EMBL" id="CAF1394473.1"/>
    </source>
</evidence>
<feature type="transmembrane region" description="Helical" evidence="1">
    <location>
        <begin position="67"/>
        <end position="88"/>
    </location>
</feature>
<dbReference type="EMBL" id="CAJNOJ010000316">
    <property type="protein sequence ID" value="CAF1394473.1"/>
    <property type="molecule type" value="Genomic_DNA"/>
</dbReference>
<comment type="caution">
    <text evidence="3">The sequence shown here is derived from an EMBL/GenBank/DDBJ whole genome shotgun (WGS) entry which is preliminary data.</text>
</comment>